<gene>
    <name evidence="2" type="ORF">Lalb_Chr17g0339401</name>
</gene>
<dbReference type="Pfam" id="PF07059">
    <property type="entry name" value="EDR2_C"/>
    <property type="match status" value="1"/>
</dbReference>
<proteinExistence type="predicted"/>
<comment type="caution">
    <text evidence="2">The sequence shown here is derived from an EMBL/GenBank/DDBJ whole genome shotgun (WGS) entry which is preliminary data.</text>
</comment>
<dbReference type="PANTHER" id="PTHR12136">
    <property type="entry name" value="ENHANCED DISEASE RESISTANCE-RELATED"/>
    <property type="match status" value="1"/>
</dbReference>
<dbReference type="Proteomes" id="UP000447434">
    <property type="component" value="Chromosome 17"/>
</dbReference>
<dbReference type="AlphaFoldDB" id="A0A6A4NP23"/>
<dbReference type="PANTHER" id="PTHR12136:SF103">
    <property type="entry name" value="PROTEIN ENHANCED DISEASE RESISTANCE 2-LIKE"/>
    <property type="match status" value="1"/>
</dbReference>
<evidence type="ECO:0000313" key="3">
    <source>
        <dbReference type="Proteomes" id="UP000447434"/>
    </source>
</evidence>
<accession>A0A6A4NP23</accession>
<feature type="domain" description="Protein ENHANCED DISEASE RESISTANCE 2 C-terminal" evidence="1">
    <location>
        <begin position="2"/>
        <end position="46"/>
    </location>
</feature>
<dbReference type="OrthoDB" id="1726159at2759"/>
<organism evidence="2 3">
    <name type="scientific">Lupinus albus</name>
    <name type="common">White lupine</name>
    <name type="synonym">Lupinus termis</name>
    <dbReference type="NCBI Taxonomy" id="3870"/>
    <lineage>
        <taxon>Eukaryota</taxon>
        <taxon>Viridiplantae</taxon>
        <taxon>Streptophyta</taxon>
        <taxon>Embryophyta</taxon>
        <taxon>Tracheophyta</taxon>
        <taxon>Spermatophyta</taxon>
        <taxon>Magnoliopsida</taxon>
        <taxon>eudicotyledons</taxon>
        <taxon>Gunneridae</taxon>
        <taxon>Pentapetalae</taxon>
        <taxon>rosids</taxon>
        <taxon>fabids</taxon>
        <taxon>Fabales</taxon>
        <taxon>Fabaceae</taxon>
        <taxon>Papilionoideae</taxon>
        <taxon>50 kb inversion clade</taxon>
        <taxon>genistoids sensu lato</taxon>
        <taxon>core genistoids</taxon>
        <taxon>Genisteae</taxon>
        <taxon>Lupinus</taxon>
    </lineage>
</organism>
<dbReference type="InterPro" id="IPR009769">
    <property type="entry name" value="EDR2_C"/>
</dbReference>
<keyword evidence="3" id="KW-1185">Reference proteome</keyword>
<dbReference type="EMBL" id="WOCE01000017">
    <property type="protein sequence ID" value="KAE9595496.1"/>
    <property type="molecule type" value="Genomic_DNA"/>
</dbReference>
<evidence type="ECO:0000259" key="1">
    <source>
        <dbReference type="Pfam" id="PF07059"/>
    </source>
</evidence>
<name>A0A6A4NP23_LUPAL</name>
<dbReference type="InterPro" id="IPR045096">
    <property type="entry name" value="EDR2-like"/>
</dbReference>
<evidence type="ECO:0000313" key="2">
    <source>
        <dbReference type="EMBL" id="KAE9595496.1"/>
    </source>
</evidence>
<reference evidence="3" key="1">
    <citation type="journal article" date="2020" name="Nat. Commun.">
        <title>Genome sequence of the cluster root forming white lupin.</title>
        <authorList>
            <person name="Hufnagel B."/>
            <person name="Marques A."/>
            <person name="Soriano A."/>
            <person name="Marques L."/>
            <person name="Divol F."/>
            <person name="Doumas P."/>
            <person name="Sallet E."/>
            <person name="Mancinotti D."/>
            <person name="Carrere S."/>
            <person name="Marande W."/>
            <person name="Arribat S."/>
            <person name="Keller J."/>
            <person name="Huneau C."/>
            <person name="Blein T."/>
            <person name="Aime D."/>
            <person name="Laguerre M."/>
            <person name="Taylor J."/>
            <person name="Schubert V."/>
            <person name="Nelson M."/>
            <person name="Geu-Flores F."/>
            <person name="Crespi M."/>
            <person name="Gallardo-Guerrero K."/>
            <person name="Delaux P.-M."/>
            <person name="Salse J."/>
            <person name="Berges H."/>
            <person name="Guyot R."/>
            <person name="Gouzy J."/>
            <person name="Peret B."/>
        </authorList>
    </citation>
    <scope>NUCLEOTIDE SEQUENCE [LARGE SCALE GENOMIC DNA]</scope>
    <source>
        <strain evidence="3">cv. Amiga</strain>
    </source>
</reference>
<protein>
    <recommendedName>
        <fullName evidence="1">Protein ENHANCED DISEASE RESISTANCE 2 C-terminal domain-containing protein</fullName>
    </recommendedName>
</protein>
<sequence length="53" mass="6379">MYSLVLYYMMRTPLEGNPLLQSFVGGDDAYRNSRFNLIPYISKRRTKQFREIE</sequence>